<feature type="transmembrane region" description="Helical" evidence="1">
    <location>
        <begin position="36"/>
        <end position="58"/>
    </location>
</feature>
<geneLocation type="plasmid" evidence="5">
    <name>p1_pm101005</name>
</geneLocation>
<evidence type="ECO:0000313" key="4">
    <source>
        <dbReference type="Proteomes" id="UP000032439"/>
    </source>
</evidence>
<organism evidence="2 4">
    <name type="scientific">Stutzerimonas stutzeri</name>
    <name type="common">Pseudomonas stutzeri</name>
    <dbReference type="NCBI Taxonomy" id="316"/>
    <lineage>
        <taxon>Bacteria</taxon>
        <taxon>Pseudomonadati</taxon>
        <taxon>Pseudomonadota</taxon>
        <taxon>Gammaproteobacteria</taxon>
        <taxon>Pseudomonadales</taxon>
        <taxon>Pseudomonadaceae</taxon>
        <taxon>Stutzerimonas</taxon>
    </lineage>
</organism>
<evidence type="ECO:0000256" key="1">
    <source>
        <dbReference type="SAM" id="Phobius"/>
    </source>
</evidence>
<evidence type="ECO:0000313" key="3">
    <source>
        <dbReference type="EMBL" id="QGZ32915.1"/>
    </source>
</evidence>
<keyword evidence="1" id="KW-1133">Transmembrane helix</keyword>
<dbReference type="PATRIC" id="fig|316.110.peg.4879"/>
<dbReference type="RefSeq" id="WP_019406500.1">
    <property type="nucleotide sequence ID" value="NZ_CP046903.1"/>
</dbReference>
<feature type="transmembrane region" description="Helical" evidence="1">
    <location>
        <begin position="90"/>
        <end position="113"/>
    </location>
</feature>
<evidence type="ECO:0000313" key="5">
    <source>
        <dbReference type="Proteomes" id="UP000438983"/>
    </source>
</evidence>
<name>A0A0D7E8V9_STUST</name>
<accession>A0A0D7E8V9</accession>
<dbReference type="OrthoDB" id="258743at2"/>
<gene>
    <name evidence="3" type="ORF">GQA94_22580</name>
    <name evidence="2" type="ORF">LO50_11255</name>
</gene>
<feature type="transmembrane region" description="Helical" evidence="1">
    <location>
        <begin position="6"/>
        <end position="24"/>
    </location>
</feature>
<feature type="transmembrane region" description="Helical" evidence="1">
    <location>
        <begin position="180"/>
        <end position="201"/>
    </location>
</feature>
<evidence type="ECO:0000313" key="2">
    <source>
        <dbReference type="EMBL" id="KIZ36002.1"/>
    </source>
</evidence>
<dbReference type="EMBL" id="JXXD01000097">
    <property type="protein sequence ID" value="KIZ36002.1"/>
    <property type="molecule type" value="Genomic_DNA"/>
</dbReference>
<feature type="transmembrane region" description="Helical" evidence="1">
    <location>
        <begin position="151"/>
        <end position="168"/>
    </location>
</feature>
<feature type="transmembrane region" description="Helical" evidence="1">
    <location>
        <begin position="226"/>
        <end position="253"/>
    </location>
</feature>
<proteinExistence type="predicted"/>
<sequence length="266" mass="27928">MIELFVALLLVPASVITIWDLMMHRLAPSARKLTRLTGYIGVPVHELSHALVCVLFGMRITKMAFYQPNSATGTLGFVEYRYSPYSMKHALGMALQGIAPLLAGAVIVGLLLANRGPAELPDSGVGHIVGWLGGVVVGTALAAWAQAMTGPVGLGAVLLATIISMHAIPSLADIKSGLRGLIVLVGFAAAVAVAIDLFWVYGPDVGKDLDSIVRVVTLQIERGMWAALYGAVSLVTLTILGGLALIVIPSLCLQVVQFIRGARGDI</sequence>
<keyword evidence="1" id="KW-0472">Membrane</keyword>
<protein>
    <submittedName>
        <fullName evidence="2">Uncharacterized protein</fullName>
    </submittedName>
</protein>
<dbReference type="AlphaFoldDB" id="A0A0D7E8V9"/>
<keyword evidence="3" id="KW-0614">Plasmid</keyword>
<keyword evidence="1" id="KW-0812">Transmembrane</keyword>
<reference evidence="3 5" key="2">
    <citation type="submission" date="2019-12" db="EMBL/GenBank/DDBJ databases">
        <title>Complete genome sequence of Pseudomonas stutzeri.</title>
        <authorList>
            <person name="Lim S.R."/>
            <person name="Kim J.H."/>
        </authorList>
    </citation>
    <scope>NUCLEOTIDE SEQUENCE [LARGE SCALE GENOMIC DNA]</scope>
    <source>
        <strain evidence="3 5">PM101005</strain>
        <plasmid evidence="3">p1_PM101005</plasmid>
        <plasmid evidence="5">p1_pm101005</plasmid>
    </source>
</reference>
<dbReference type="EMBL" id="CP046903">
    <property type="protein sequence ID" value="QGZ32915.1"/>
    <property type="molecule type" value="Genomic_DNA"/>
</dbReference>
<dbReference type="Proteomes" id="UP000438983">
    <property type="component" value="Plasmid p1_PM101005"/>
</dbReference>
<dbReference type="Proteomes" id="UP000032439">
    <property type="component" value="Unassembled WGS sequence"/>
</dbReference>
<reference evidence="2 4" key="1">
    <citation type="submission" date="2014-11" db="EMBL/GenBank/DDBJ databases">
        <title>Genomics and ecophysiology of heterotrophic nitrogen fixing bacteria isolated from estuarine surface water.</title>
        <authorList>
            <person name="Bentzon-Tilia M."/>
            <person name="Severin I."/>
            <person name="Hansen L.H."/>
            <person name="Riemann L."/>
        </authorList>
    </citation>
    <scope>NUCLEOTIDE SEQUENCE [LARGE SCALE GENOMIC DNA]</scope>
    <source>
        <strain evidence="2 4">BAL361</strain>
    </source>
</reference>
<feature type="transmembrane region" description="Helical" evidence="1">
    <location>
        <begin position="125"/>
        <end position="145"/>
    </location>
</feature>
<geneLocation type="plasmid" evidence="3">
    <name>p1_PM101005</name>
</geneLocation>